<dbReference type="Proteomes" id="UP000189670">
    <property type="component" value="Unassembled WGS sequence"/>
</dbReference>
<dbReference type="SUPFAM" id="SSF48371">
    <property type="entry name" value="ARM repeat"/>
    <property type="match status" value="1"/>
</dbReference>
<evidence type="ECO:0008006" key="3">
    <source>
        <dbReference type="Google" id="ProtNLM"/>
    </source>
</evidence>
<dbReference type="InterPro" id="IPR054701">
    <property type="entry name" value="DVU0298-like"/>
</dbReference>
<dbReference type="NCBIfam" id="NF045662">
    <property type="entry name" value="DVU0298_fam"/>
    <property type="match status" value="1"/>
</dbReference>
<evidence type="ECO:0000313" key="2">
    <source>
        <dbReference type="Proteomes" id="UP000189670"/>
    </source>
</evidence>
<organism evidence="1 2">
    <name type="scientific">Candidatus Magnetoglobus multicellularis str. Araruama</name>
    <dbReference type="NCBI Taxonomy" id="890399"/>
    <lineage>
        <taxon>Bacteria</taxon>
        <taxon>Pseudomonadati</taxon>
        <taxon>Thermodesulfobacteriota</taxon>
        <taxon>Desulfobacteria</taxon>
        <taxon>Desulfobacterales</taxon>
        <taxon>Desulfobacteraceae</taxon>
        <taxon>Candidatus Magnetoglobus</taxon>
    </lineage>
</organism>
<dbReference type="InterPro" id="IPR016024">
    <property type="entry name" value="ARM-type_fold"/>
</dbReference>
<sequence length="218" mass="24984">MKFRQLKSQLLECLTDDNWRDPMKTFLNLPPAQLINPLISLLYHANPVIKWRAVTMIGLSFANFSPNDRESARIIIRRFMWYLNEESGGIGWGIPEAFGEVMARYRWIAEEYASILVHYIVPGISFLNIEAIQTGVIWGIGRGAQGNRELFQFSETYLHPFLSANTPEQRGNALWALQQLQCKPPSHFEAILQLDTALFSLYDHCVLKQMPIAELASQ</sequence>
<dbReference type="EMBL" id="ATBP01000217">
    <property type="protein sequence ID" value="ETR71818.1"/>
    <property type="molecule type" value="Genomic_DNA"/>
</dbReference>
<reference evidence="2" key="1">
    <citation type="submission" date="2012-11" db="EMBL/GenBank/DDBJ databases">
        <authorList>
            <person name="Lucero-Rivera Y.E."/>
            <person name="Tovar-Ramirez D."/>
        </authorList>
    </citation>
    <scope>NUCLEOTIDE SEQUENCE [LARGE SCALE GENOMIC DNA]</scope>
    <source>
        <strain evidence="2">Araruama</strain>
    </source>
</reference>
<protein>
    <recommendedName>
        <fullName evidence="3">HEAT repeat domain-containing protein</fullName>
    </recommendedName>
</protein>
<dbReference type="AlphaFoldDB" id="A0A1V1PAK1"/>
<accession>A0A1V1PAK1</accession>
<gene>
    <name evidence="1" type="ORF">OMM_07865</name>
</gene>
<proteinExistence type="predicted"/>
<evidence type="ECO:0000313" key="1">
    <source>
        <dbReference type="EMBL" id="ETR71818.1"/>
    </source>
</evidence>
<name>A0A1V1PAK1_9BACT</name>
<comment type="caution">
    <text evidence="1">The sequence shown here is derived from an EMBL/GenBank/DDBJ whole genome shotgun (WGS) entry which is preliminary data.</text>
</comment>